<dbReference type="InterPro" id="IPR027417">
    <property type="entry name" value="P-loop_NTPase"/>
</dbReference>
<name>A0A3R5WZM6_9CLOT</name>
<dbReference type="KEGG" id="cmah:C1I91_02120"/>
<dbReference type="GO" id="GO:0005737">
    <property type="term" value="C:cytoplasm"/>
    <property type="evidence" value="ECO:0007669"/>
    <property type="project" value="TreeGrafter"/>
</dbReference>
<dbReference type="OrthoDB" id="9808822at2"/>
<dbReference type="AlphaFoldDB" id="A0A3R5WZM6"/>
<keyword evidence="3" id="KW-1185">Reference proteome</keyword>
<dbReference type="InterPro" id="IPR051316">
    <property type="entry name" value="Zinc-reg_GTPase_activator"/>
</dbReference>
<accession>A0A3R5WZM6</accession>
<dbReference type="Gene3D" id="3.40.50.300">
    <property type="entry name" value="P-loop containing nucleotide triphosphate hydrolases"/>
    <property type="match status" value="1"/>
</dbReference>
<proteinExistence type="predicted"/>
<dbReference type="PANTHER" id="PTHR13748">
    <property type="entry name" value="COBW-RELATED"/>
    <property type="match status" value="1"/>
</dbReference>
<evidence type="ECO:0000313" key="3">
    <source>
        <dbReference type="Proteomes" id="UP000286268"/>
    </source>
</evidence>
<reference evidence="2 3" key="1">
    <citation type="submission" date="2018-01" db="EMBL/GenBank/DDBJ databases">
        <title>Genome Sequencing and Assembly of Anaerobacter polyendosporus strain CT4.</title>
        <authorList>
            <person name="Tachaapaikoon C."/>
            <person name="Sutheeworapong S."/>
            <person name="Jenjaroenpun P."/>
            <person name="Wongsurawat T."/>
            <person name="Nookeaw I."/>
            <person name="Cheawchanlertfa P."/>
            <person name="Kosugi A."/>
            <person name="Cheevadhanarak S."/>
            <person name="Ratanakhanokchai K."/>
        </authorList>
    </citation>
    <scope>NUCLEOTIDE SEQUENCE [LARGE SCALE GENOMIC DNA]</scope>
    <source>
        <strain evidence="2 3">CT4</strain>
    </source>
</reference>
<dbReference type="PANTHER" id="PTHR13748:SF62">
    <property type="entry name" value="COBW DOMAIN-CONTAINING PROTEIN"/>
    <property type="match status" value="1"/>
</dbReference>
<dbReference type="EMBL" id="CP025746">
    <property type="protein sequence ID" value="QAA30557.1"/>
    <property type="molecule type" value="Genomic_DNA"/>
</dbReference>
<evidence type="ECO:0000259" key="1">
    <source>
        <dbReference type="Pfam" id="PF02492"/>
    </source>
</evidence>
<dbReference type="Proteomes" id="UP000286268">
    <property type="component" value="Chromosome"/>
</dbReference>
<dbReference type="InterPro" id="IPR003495">
    <property type="entry name" value="CobW/HypB/UreG_nucleotide-bd"/>
</dbReference>
<evidence type="ECO:0000313" key="2">
    <source>
        <dbReference type="EMBL" id="QAA30557.1"/>
    </source>
</evidence>
<protein>
    <submittedName>
        <fullName evidence="2">Cobalamin biosynthesis protein</fullName>
    </submittedName>
</protein>
<dbReference type="Pfam" id="PF02492">
    <property type="entry name" value="cobW"/>
    <property type="match status" value="1"/>
</dbReference>
<organism evidence="2 3">
    <name type="scientific">Clostridium manihotivorum</name>
    <dbReference type="NCBI Taxonomy" id="2320868"/>
    <lineage>
        <taxon>Bacteria</taxon>
        <taxon>Bacillati</taxon>
        <taxon>Bacillota</taxon>
        <taxon>Clostridia</taxon>
        <taxon>Eubacteriales</taxon>
        <taxon>Clostridiaceae</taxon>
        <taxon>Clostridium</taxon>
    </lineage>
</organism>
<feature type="domain" description="CobW/HypB/UreG nucleotide-binding" evidence="1">
    <location>
        <begin position="8"/>
        <end position="172"/>
    </location>
</feature>
<dbReference type="RefSeq" id="WP_128211007.1">
    <property type="nucleotide sequence ID" value="NZ_CP025746.1"/>
</dbReference>
<dbReference type="SUPFAM" id="SSF52540">
    <property type="entry name" value="P-loop containing nucleoside triphosphate hydrolases"/>
    <property type="match status" value="1"/>
</dbReference>
<gene>
    <name evidence="2" type="ORF">C1I91_02120</name>
</gene>
<sequence>MRTKVDIEIVTGFLGAGKTYFINTLIKETYLSFERVLIIQNEKGMTSIDDNIIHSKNINVEVCEPSFNINAEYIKTMIEKYTPHRIIIEYNGTKNLVQLVETISQELSKTCRIASVFYLADILSYEMFFSNMPTLILPCIYHSNLIVLNNCTKVSKDKLRNIKTNINKLNKNTFIADIESLESLEKELQYMAILDGGFLKFLRITAKIILSKIAIKNPRREY</sequence>